<evidence type="ECO:0000313" key="6">
    <source>
        <dbReference type="Proteomes" id="UP000295008"/>
    </source>
</evidence>
<dbReference type="NCBIfam" id="TIGR00027">
    <property type="entry name" value="mthyl_TIGR00027"/>
    <property type="match status" value="1"/>
</dbReference>
<dbReference type="InterPro" id="IPR007213">
    <property type="entry name" value="Ppm1/Ppm2/Tcmp"/>
</dbReference>
<dbReference type="RefSeq" id="WP_132014608.1">
    <property type="nucleotide sequence ID" value="NZ_SLUN01000014.1"/>
</dbReference>
<keyword evidence="3 5" id="KW-0808">Transferase</keyword>
<comment type="similarity">
    <text evidence="1 4">Belongs to the UPF0677 family.</text>
</comment>
<evidence type="ECO:0000256" key="3">
    <source>
        <dbReference type="ARBA" id="ARBA00022679"/>
    </source>
</evidence>
<dbReference type="InterPro" id="IPR011610">
    <property type="entry name" value="SAM_mthyl_Trfase_ML2640-like"/>
</dbReference>
<evidence type="ECO:0000313" key="5">
    <source>
        <dbReference type="EMBL" id="TCL67347.1"/>
    </source>
</evidence>
<evidence type="ECO:0000256" key="1">
    <source>
        <dbReference type="ARBA" id="ARBA00008138"/>
    </source>
</evidence>
<dbReference type="EC" id="2.1.1.-" evidence="4"/>
<keyword evidence="4" id="KW-0949">S-adenosyl-L-methionine</keyword>
<dbReference type="AlphaFoldDB" id="A0A4V2QEA6"/>
<name>A0A4V2QEA6_HYDET</name>
<proteinExistence type="inferred from homology"/>
<dbReference type="EMBL" id="SLUN01000014">
    <property type="protein sequence ID" value="TCL67347.1"/>
    <property type="molecule type" value="Genomic_DNA"/>
</dbReference>
<dbReference type="OrthoDB" id="9806164at2"/>
<dbReference type="PANTHER" id="PTHR43619:SF2">
    <property type="entry name" value="S-ADENOSYL-L-METHIONINE-DEPENDENT METHYLTRANSFERASES SUPERFAMILY PROTEIN"/>
    <property type="match status" value="1"/>
</dbReference>
<dbReference type="PANTHER" id="PTHR43619">
    <property type="entry name" value="S-ADENOSYL-L-METHIONINE-DEPENDENT METHYLTRANSFERASE YKTD-RELATED"/>
    <property type="match status" value="1"/>
</dbReference>
<protein>
    <recommendedName>
        <fullName evidence="4">S-adenosyl-L-methionine-dependent methyltransferase</fullName>
        <ecNumber evidence="4">2.1.1.-</ecNumber>
    </recommendedName>
</protein>
<accession>A0A4V2QEA6</accession>
<dbReference type="Gene3D" id="3.40.50.150">
    <property type="entry name" value="Vaccinia Virus protein VP39"/>
    <property type="match status" value="1"/>
</dbReference>
<gene>
    <name evidence="5" type="ORF">EDC14_101436</name>
</gene>
<comment type="function">
    <text evidence="4">Exhibits S-adenosyl-L-methionine-dependent methyltransferase activity.</text>
</comment>
<organism evidence="5 6">
    <name type="scientific">Hydrogenispora ethanolica</name>
    <dbReference type="NCBI Taxonomy" id="1082276"/>
    <lineage>
        <taxon>Bacteria</taxon>
        <taxon>Bacillati</taxon>
        <taxon>Bacillota</taxon>
        <taxon>Hydrogenispora</taxon>
    </lineage>
</organism>
<sequence length="296" mass="32996">MRDMRPSMTAQSVATNILKLSYDETYGHLVPAGAVEPTRWFLQASSGWLGDLSVLLHNPLVRGLAQAVEQVSFPGISLHNAIRKRWIEAEVREGLARGAAQVVVLGAGFDTLAYRLHREHPRVLWLEIDHPATLHVKQQALAEHAPDLGDNLRLRANDFSEKSLAELLKGDPDFHFRRTTLFIAEGLLMYLAEPEVRQLLRTLSSHSGPGSRLLGTILEENPHNRSSKANLKLQIIGEPYQWRIAPAALADFLRQNGLRLLVVQSDQAVLPQFLAADASRPQLPGEEYFFSARCSP</sequence>
<reference evidence="5 6" key="1">
    <citation type="submission" date="2019-03" db="EMBL/GenBank/DDBJ databases">
        <title>Genomic Encyclopedia of Type Strains, Phase IV (KMG-IV): sequencing the most valuable type-strain genomes for metagenomic binning, comparative biology and taxonomic classification.</title>
        <authorList>
            <person name="Goeker M."/>
        </authorList>
    </citation>
    <scope>NUCLEOTIDE SEQUENCE [LARGE SCALE GENOMIC DNA]</scope>
    <source>
        <strain evidence="5 6">LX-B</strain>
    </source>
</reference>
<dbReference type="GO" id="GO:0032259">
    <property type="term" value="P:methylation"/>
    <property type="evidence" value="ECO:0007669"/>
    <property type="project" value="UniProtKB-KW"/>
</dbReference>
<keyword evidence="6" id="KW-1185">Reference proteome</keyword>
<dbReference type="Proteomes" id="UP000295008">
    <property type="component" value="Unassembled WGS sequence"/>
</dbReference>
<evidence type="ECO:0000256" key="2">
    <source>
        <dbReference type="ARBA" id="ARBA00022603"/>
    </source>
</evidence>
<comment type="caution">
    <text evidence="5">The sequence shown here is derived from an EMBL/GenBank/DDBJ whole genome shotgun (WGS) entry which is preliminary data.</text>
</comment>
<dbReference type="Pfam" id="PF04072">
    <property type="entry name" value="LCM"/>
    <property type="match status" value="1"/>
</dbReference>
<keyword evidence="2 4" id="KW-0489">Methyltransferase</keyword>
<dbReference type="GO" id="GO:0008168">
    <property type="term" value="F:methyltransferase activity"/>
    <property type="evidence" value="ECO:0007669"/>
    <property type="project" value="UniProtKB-UniRule"/>
</dbReference>
<dbReference type="InterPro" id="IPR029063">
    <property type="entry name" value="SAM-dependent_MTases_sf"/>
</dbReference>
<dbReference type="SUPFAM" id="SSF53335">
    <property type="entry name" value="S-adenosyl-L-methionine-dependent methyltransferases"/>
    <property type="match status" value="1"/>
</dbReference>
<evidence type="ECO:0000256" key="4">
    <source>
        <dbReference type="RuleBase" id="RU362030"/>
    </source>
</evidence>